<dbReference type="RefSeq" id="XP_018270860.1">
    <property type="nucleotide sequence ID" value="XM_018416991.1"/>
</dbReference>
<protein>
    <recommendedName>
        <fullName evidence="7">Protein transport protein sec16</fullName>
    </recommendedName>
</protein>
<dbReference type="STRING" id="578459.A0A194S5W1"/>
<feature type="compositionally biased region" description="Low complexity" evidence="8">
    <location>
        <begin position="158"/>
        <end position="189"/>
    </location>
</feature>
<feature type="compositionally biased region" description="Low complexity" evidence="8">
    <location>
        <begin position="1142"/>
        <end position="1162"/>
    </location>
</feature>
<feature type="compositionally biased region" description="Polar residues" evidence="8">
    <location>
        <begin position="208"/>
        <end position="219"/>
    </location>
</feature>
<feature type="compositionally biased region" description="Low complexity" evidence="8">
    <location>
        <begin position="593"/>
        <end position="602"/>
    </location>
</feature>
<feature type="compositionally biased region" description="Low complexity" evidence="8">
    <location>
        <begin position="851"/>
        <end position="868"/>
    </location>
</feature>
<dbReference type="GO" id="GO:0015031">
    <property type="term" value="P:protein transport"/>
    <property type="evidence" value="ECO:0007669"/>
    <property type="project" value="UniProtKB-KW"/>
</dbReference>
<feature type="compositionally biased region" description="Acidic residues" evidence="8">
    <location>
        <begin position="2033"/>
        <end position="2042"/>
    </location>
</feature>
<evidence type="ECO:0000313" key="12">
    <source>
        <dbReference type="Proteomes" id="UP000053890"/>
    </source>
</evidence>
<evidence type="ECO:0000313" key="11">
    <source>
        <dbReference type="EMBL" id="KPV74811.1"/>
    </source>
</evidence>
<dbReference type="CDD" id="cd09233">
    <property type="entry name" value="ACE1-Sec16-like"/>
    <property type="match status" value="1"/>
</dbReference>
<feature type="compositionally biased region" description="Polar residues" evidence="8">
    <location>
        <begin position="1806"/>
        <end position="1822"/>
    </location>
</feature>
<dbReference type="GO" id="GO:0005789">
    <property type="term" value="C:endoplasmic reticulum membrane"/>
    <property type="evidence" value="ECO:0007669"/>
    <property type="project" value="UniProtKB-SubCell"/>
</dbReference>
<dbReference type="GeneID" id="28977439"/>
<feature type="compositionally biased region" description="Pro residues" evidence="8">
    <location>
        <begin position="899"/>
        <end position="911"/>
    </location>
</feature>
<feature type="compositionally biased region" description="Pro residues" evidence="8">
    <location>
        <begin position="1846"/>
        <end position="1857"/>
    </location>
</feature>
<feature type="compositionally biased region" description="Pro residues" evidence="8">
    <location>
        <begin position="638"/>
        <end position="662"/>
    </location>
</feature>
<evidence type="ECO:0000259" key="9">
    <source>
        <dbReference type="Pfam" id="PF12931"/>
    </source>
</evidence>
<keyword evidence="7" id="KW-0472">Membrane</keyword>
<evidence type="ECO:0000256" key="7">
    <source>
        <dbReference type="RuleBase" id="RU364101"/>
    </source>
</evidence>
<keyword evidence="5 7" id="KW-0931">ER-Golgi transport</keyword>
<dbReference type="InterPro" id="IPR024340">
    <property type="entry name" value="Sec16_CCD"/>
</dbReference>
<organism evidence="11 12">
    <name type="scientific">Rhodotorula graminis (strain WP1)</name>
    <dbReference type="NCBI Taxonomy" id="578459"/>
    <lineage>
        <taxon>Eukaryota</taxon>
        <taxon>Fungi</taxon>
        <taxon>Dikarya</taxon>
        <taxon>Basidiomycota</taxon>
        <taxon>Pucciniomycotina</taxon>
        <taxon>Microbotryomycetes</taxon>
        <taxon>Sporidiobolales</taxon>
        <taxon>Sporidiobolaceae</taxon>
        <taxon>Rhodotorula</taxon>
    </lineage>
</organism>
<feature type="compositionally biased region" description="Polar residues" evidence="8">
    <location>
        <begin position="530"/>
        <end position="540"/>
    </location>
</feature>
<dbReference type="InterPro" id="IPR024298">
    <property type="entry name" value="Sec16_Sec23-bd"/>
</dbReference>
<dbReference type="Pfam" id="PF12931">
    <property type="entry name" value="TPR_Sec16"/>
    <property type="match status" value="1"/>
</dbReference>
<keyword evidence="4 7" id="KW-0256">Endoplasmic reticulum</keyword>
<feature type="compositionally biased region" description="Pro residues" evidence="8">
    <location>
        <begin position="673"/>
        <end position="683"/>
    </location>
</feature>
<dbReference type="Proteomes" id="UP000053890">
    <property type="component" value="Unassembled WGS sequence"/>
</dbReference>
<feature type="compositionally biased region" description="Low complexity" evidence="8">
    <location>
        <begin position="1858"/>
        <end position="1868"/>
    </location>
</feature>
<evidence type="ECO:0000256" key="6">
    <source>
        <dbReference type="ARBA" id="ARBA00024687"/>
    </source>
</evidence>
<keyword evidence="7" id="KW-0072">Autophagy</keyword>
<sequence length="2230" mass="235272">MSRQGQGYSYGPPQHDQHHYPQQPHDPYAPSPATSSSAHHPQQHPQQQQQQYYGAPYQEHHGHSLSTVSEKDEPLSSPEMSRNDRGFDDPGADSSSYGHLHEQQQQQGQFEAPYYPGWVYNPHTNSYDPDPNYNPDEAAQGQQDDTAQQHEYGHDQHQQQQQDQYEDNGYGAFADDGYGAYAQQDYGDYNAGGGGGEYGAQAGDQDQNQHQHQSAPSQQDDVDPYANDPYASDPYADDGYGAFTSDGYAAPEPSSQPQQEPQQNDYSSGHGYSGDSYAPDAYGGEGAYGGEDEYGASQEPFGAPTPRADDSYAPSGWDQPQHDSYGQQQQQQQAYDPYAPPPPASSAPAPAPAPRAAAAPPPARAAYSPPLAQQQYSSFSSFGQSADTEPPHDPYAPTRGAPQQQRRQQPAYDPYASPTLQKADSFDPYSSTRSPPVQAQQLPQAHQGVAPPSRTTALSPPPRSSSAASNTSSRQQQQQQQPAPAAAPPPRATPAAAAAAAAPPPRRNNVPPPLQATPARAQVEAAAPSPKQTTPSQMASPRTEAAVALASPPPRSRPLPASAQKQAPPPRQQPSAGAAYDVPPPRNAPPPQRAQQPQQAPRQVHDEPRAARAPAAAERPVAGQPQDYEPEQRRQPPQRKPAPAVEPAPAPAPAPVPLPTPKRAPAAAASPYAAPPPAQPVLPPSQRKGGPDSASVLRPPVARAPHQRGASAFGSDSPYGALPSGPPTSSYEPPKTVEDQIKEEDEEDELPQAEAGQGDEAQEHVPSWMQATTPTTARPPFYPKTEPEEPVMPKQEEHDQRGPPPPQRGHPSARTAPPPSRRSEPDLADDLAAMSLGGNRDARSQGPPPQRQGAGPAPQRPQQQQQGGAPPPRSGGAGPPPRGPGGAPPPAKGQAPPARAGPPPRGQPGQPPAAQARPPLQQQPPRAQQPPPQQQQQQRGPAPPRNGIPAHMQPPASPDRGGQVPQLQFQAPSPEVRPSDRRHDPYAYAGGRSSPMPMAGIEETPEPSEHEDSYGAGSPSDEHATTATTTTQAGDSQFGGDDSIVYHPHDDDQTGLTTPSSQYGGEWRAAGYDYISSGYQPRPPQQQQQQQHDPYAPQSQQRSSPYAPPPSNQYRPRDVSSRESTSTPPAPQQRGAPSSGYAPSPRNAAPSQPPAASSMARANSYDAPPSRPVDSFSPYAQPPPPAREQQQQQQPYNPYAPQQAAAPVSRPGSTPAAPPVDLGLERRTAPIASFGFGGKLVLVFPNGGRPSYGMDSSNPYGVVAPAGSSSSSSSSSPTTVHIRKLADVVPLSATEGASSTFPGPIFADGGKANAGKKRKEAVAWLSQRIGELEQEAHYARGAAPLGHGDDDGAQDAQRKVETRLLLVKLVRIMLENEGKLVGSATVDDAVRALFAPADGDESGTLPTADQLAAAAASRGGSAGSDAPFVTYGVSASNLDDMSKFLLRGERREAVAYALDNKMWAHAFIIASCVDTDCWKDVTTEFLRSELSPEGAGPGAEGREALRVAYGMFAGLGSESIHQFIPPRALGPPTPGLLPAAPVGNGAASVPLSRVPSDAAAKLPEHTLAKWQETVGMIVANRTAGDSGALTSLGDALASNGWTDAAHICYLLSPQTSLSMGFGLPGSRITLVGSNSSTVGGSIELESVQLTELVEFALSLVPVAKGHEPFAGFPHLQAFRLYHAAALADAGHASQAHKYTEAIVNTLKLATKPSPFYHPRLVAQIKALSERLGASHNAKEGGSWIARKVPRPTVNSLWSTFEGGFNKFVAGDDEPSAQQLAAKAEVQKATNGQAVGAFSHFSSIAPGSNSGTLSRTQSSTDLAGSNFLHANPPARPLSAQRASSPLAAPPYHQPPPSQHQPHQQQHHLSPGPPPVKRAPFKTHHARSSSLGAFAGYDYNPTAPPPSWLATPPSAKRGGGGGGDSDERSSDVPRIAETFTDSPQRRERERDRDGAPASARRPQFAAVDEHLHEDESGFISPMAHLTPSVSPAPHSSSSRTQQQQQQQTHRRMTTNEELADLGLGNAKSKKPAFDPLDEELEAEEGGSTPTKERPGESGGAAGSSSTTGTDSKPGPGHDDKPSIKPSKSWLGGWFKREPSPANGPGPVRANLGEKTSLYYDEKAKRWINKGDKVEAPPTIVPPPRAATASPSKALRNSNSSRFGAGGGDNIPPVPSMPPRSQTTGPPPLSRSATSADLRSDSRPPSRSGGATPVEGGARAGRRNKPKYVVVAP</sequence>
<dbReference type="OrthoDB" id="8918678at2759"/>
<keyword evidence="7" id="KW-0653">Protein transport</keyword>
<feature type="compositionally biased region" description="Polar residues" evidence="8">
    <location>
        <begin position="2146"/>
        <end position="2159"/>
    </location>
</feature>
<feature type="domain" description="Sec16 central conserved" evidence="10">
    <location>
        <begin position="1229"/>
        <end position="1378"/>
    </location>
</feature>
<feature type="compositionally biased region" description="Polar residues" evidence="8">
    <location>
        <begin position="1054"/>
        <end position="1063"/>
    </location>
</feature>
<evidence type="ECO:0000259" key="10">
    <source>
        <dbReference type="Pfam" id="PF12932"/>
    </source>
</evidence>
<feature type="compositionally biased region" description="Pro residues" evidence="8">
    <location>
        <begin position="502"/>
        <end position="515"/>
    </location>
</feature>
<feature type="compositionally biased region" description="Polar residues" evidence="8">
    <location>
        <begin position="418"/>
        <end position="444"/>
    </location>
</feature>
<accession>A0A194S5W1</accession>
<keyword evidence="3 7" id="KW-0813">Transport</keyword>
<dbReference type="GO" id="GO:0012507">
    <property type="term" value="C:ER to Golgi transport vesicle membrane"/>
    <property type="evidence" value="ECO:0007669"/>
    <property type="project" value="TreeGrafter"/>
</dbReference>
<dbReference type="Gene3D" id="1.25.40.1030">
    <property type="match status" value="1"/>
</dbReference>
<comment type="function">
    <text evidence="6 7">Involved in the initiation of assembly of the COPII coat required for the formation of transport vesicles from the endoplasmic reticulum (ER) and the selection of cargo molecules. Also involved in autophagy.</text>
</comment>
<gene>
    <name evidence="11" type="ORF">RHOBADRAFT_53749</name>
</gene>
<feature type="compositionally biased region" description="Pro residues" evidence="8">
    <location>
        <begin position="338"/>
        <end position="363"/>
    </location>
</feature>
<feature type="compositionally biased region" description="Low complexity" evidence="8">
    <location>
        <begin position="20"/>
        <end position="57"/>
    </location>
</feature>
<feature type="compositionally biased region" description="Low complexity" evidence="8">
    <location>
        <begin position="1985"/>
        <end position="2005"/>
    </location>
</feature>
<feature type="compositionally biased region" description="Acidic residues" evidence="8">
    <location>
        <begin position="741"/>
        <end position="751"/>
    </location>
</feature>
<feature type="region of interest" description="Disordered" evidence="8">
    <location>
        <begin position="2125"/>
        <end position="2230"/>
    </location>
</feature>
<dbReference type="OMA" id="YKSPYDL"/>
<feature type="compositionally biased region" description="Low complexity" evidence="8">
    <location>
        <begin position="2060"/>
        <end position="2072"/>
    </location>
</feature>
<dbReference type="PANTHER" id="PTHR13402">
    <property type="entry name" value="RGPR-RELATED"/>
    <property type="match status" value="1"/>
</dbReference>
<evidence type="ECO:0000256" key="2">
    <source>
        <dbReference type="ARBA" id="ARBA00005927"/>
    </source>
</evidence>
<feature type="compositionally biased region" description="Low complexity" evidence="8">
    <location>
        <begin position="450"/>
        <end position="484"/>
    </location>
</feature>
<dbReference type="GO" id="GO:0070971">
    <property type="term" value="C:endoplasmic reticulum exit site"/>
    <property type="evidence" value="ECO:0007669"/>
    <property type="project" value="TreeGrafter"/>
</dbReference>
<dbReference type="EMBL" id="KQ474079">
    <property type="protein sequence ID" value="KPV74811.1"/>
    <property type="molecule type" value="Genomic_DNA"/>
</dbReference>
<feature type="region of interest" description="Disordered" evidence="8">
    <location>
        <begin position="1902"/>
        <end position="2111"/>
    </location>
</feature>
<feature type="region of interest" description="Disordered" evidence="8">
    <location>
        <begin position="1806"/>
        <end position="1884"/>
    </location>
</feature>
<comment type="similarity">
    <text evidence="2 7">Belongs to the SEC16 family.</text>
</comment>
<feature type="region of interest" description="Disordered" evidence="8">
    <location>
        <begin position="1"/>
        <end position="1221"/>
    </location>
</feature>
<feature type="compositionally biased region" description="Basic and acidic residues" evidence="8">
    <location>
        <begin position="147"/>
        <end position="157"/>
    </location>
</feature>
<evidence type="ECO:0000256" key="1">
    <source>
        <dbReference type="ARBA" id="ARBA00004397"/>
    </source>
</evidence>
<feature type="compositionally biased region" description="Pro residues" evidence="8">
    <location>
        <begin position="869"/>
        <end position="891"/>
    </location>
</feature>
<dbReference type="GO" id="GO:0007030">
    <property type="term" value="P:Golgi organization"/>
    <property type="evidence" value="ECO:0007669"/>
    <property type="project" value="TreeGrafter"/>
</dbReference>
<feature type="compositionally biased region" description="Pro residues" evidence="8">
    <location>
        <begin position="582"/>
        <end position="592"/>
    </location>
</feature>
<proteinExistence type="inferred from homology"/>
<feature type="compositionally biased region" description="Low complexity" evidence="8">
    <location>
        <begin position="396"/>
        <end position="411"/>
    </location>
</feature>
<feature type="compositionally biased region" description="Low complexity" evidence="8">
    <location>
        <begin position="364"/>
        <end position="385"/>
    </location>
</feature>
<dbReference type="GO" id="GO:0006914">
    <property type="term" value="P:autophagy"/>
    <property type="evidence" value="ECO:0007669"/>
    <property type="project" value="UniProtKB-KW"/>
</dbReference>
<dbReference type="GO" id="GO:0016192">
    <property type="term" value="P:vesicle-mediated transport"/>
    <property type="evidence" value="ECO:0007669"/>
    <property type="project" value="UniProtKB-KW"/>
</dbReference>
<comment type="subcellular location">
    <subcellularLocation>
        <location evidence="1">Endoplasmic reticulum membrane</location>
        <topology evidence="1">Peripheral membrane protein</topology>
        <orientation evidence="1">Cytoplasmic side</orientation>
    </subcellularLocation>
</comment>
<keyword evidence="12" id="KW-1185">Reference proteome</keyword>
<feature type="compositionally biased region" description="Low complexity" evidence="8">
    <location>
        <begin position="663"/>
        <end position="672"/>
    </location>
</feature>
<dbReference type="GO" id="GO:0070973">
    <property type="term" value="P:protein localization to endoplasmic reticulum exit site"/>
    <property type="evidence" value="ECO:0007669"/>
    <property type="project" value="TreeGrafter"/>
</dbReference>
<evidence type="ECO:0000256" key="3">
    <source>
        <dbReference type="ARBA" id="ARBA00022448"/>
    </source>
</evidence>
<feature type="compositionally biased region" description="Low complexity" evidence="8">
    <location>
        <begin position="327"/>
        <end position="337"/>
    </location>
</feature>
<feature type="compositionally biased region" description="Low complexity" evidence="8">
    <location>
        <begin position="251"/>
        <end position="282"/>
    </location>
</feature>
<reference evidence="11 12" key="1">
    <citation type="journal article" date="2015" name="Front. Microbiol.">
        <title>Genome sequence of the plant growth promoting endophytic yeast Rhodotorula graminis WP1.</title>
        <authorList>
            <person name="Firrincieli A."/>
            <person name="Otillar R."/>
            <person name="Salamov A."/>
            <person name="Schmutz J."/>
            <person name="Khan Z."/>
            <person name="Redman R.S."/>
            <person name="Fleck N.D."/>
            <person name="Lindquist E."/>
            <person name="Grigoriev I.V."/>
            <person name="Doty S.L."/>
        </authorList>
    </citation>
    <scope>NUCLEOTIDE SEQUENCE [LARGE SCALE GENOMIC DNA]</scope>
    <source>
        <strain evidence="11 12">WP1</strain>
    </source>
</reference>
<evidence type="ECO:0000256" key="8">
    <source>
        <dbReference type="SAM" id="MobiDB-lite"/>
    </source>
</evidence>
<dbReference type="PANTHER" id="PTHR13402:SF6">
    <property type="entry name" value="SECRETORY 16, ISOFORM I"/>
    <property type="match status" value="1"/>
</dbReference>
<evidence type="ECO:0000256" key="5">
    <source>
        <dbReference type="ARBA" id="ARBA00022892"/>
    </source>
</evidence>
<feature type="compositionally biased region" description="Low complexity" evidence="8">
    <location>
        <begin position="1085"/>
        <end position="1101"/>
    </location>
</feature>
<feature type="compositionally biased region" description="Low complexity" evidence="8">
    <location>
        <begin position="136"/>
        <end position="146"/>
    </location>
</feature>
<feature type="compositionally biased region" description="Low complexity" evidence="8">
    <location>
        <begin position="1187"/>
        <end position="1207"/>
    </location>
</feature>
<feature type="compositionally biased region" description="Low complexity" evidence="8">
    <location>
        <begin position="611"/>
        <end position="627"/>
    </location>
</feature>
<feature type="domain" description="Sec16 Sec23-binding" evidence="9">
    <location>
        <begin position="1442"/>
        <end position="1771"/>
    </location>
</feature>
<evidence type="ECO:0000256" key="4">
    <source>
        <dbReference type="ARBA" id="ARBA00022824"/>
    </source>
</evidence>
<name>A0A194S5W1_RHOGW</name>
<feature type="compositionally biased region" description="Basic and acidic residues" evidence="8">
    <location>
        <begin position="1941"/>
        <end position="1952"/>
    </location>
</feature>
<feature type="compositionally biased region" description="Low complexity" evidence="8">
    <location>
        <begin position="912"/>
        <end position="926"/>
    </location>
</feature>
<dbReference type="Pfam" id="PF12932">
    <property type="entry name" value="Sec16"/>
    <property type="match status" value="1"/>
</dbReference>